<dbReference type="NCBIfam" id="TIGR01085">
    <property type="entry name" value="murE"/>
    <property type="match status" value="1"/>
</dbReference>
<dbReference type="InterPro" id="IPR004101">
    <property type="entry name" value="Mur_ligase_C"/>
</dbReference>
<evidence type="ECO:0000256" key="1">
    <source>
        <dbReference type="ARBA" id="ARBA00005898"/>
    </source>
</evidence>
<comment type="caution">
    <text evidence="11">Lacks conserved residue(s) required for the propagation of feature annotation.</text>
</comment>
<dbReference type="NCBIfam" id="NF001124">
    <property type="entry name" value="PRK00139.1-2"/>
    <property type="match status" value="1"/>
</dbReference>
<feature type="domain" description="Mur ligase central" evidence="15">
    <location>
        <begin position="136"/>
        <end position="348"/>
    </location>
</feature>
<dbReference type="HAMAP" id="MF_00208">
    <property type="entry name" value="MurE"/>
    <property type="match status" value="1"/>
</dbReference>
<proteinExistence type="inferred from homology"/>
<reference evidence="16 17" key="1">
    <citation type="submission" date="2016-09" db="EMBL/GenBank/DDBJ databases">
        <authorList>
            <person name="Capua I."/>
            <person name="De Benedictis P."/>
            <person name="Joannis T."/>
            <person name="Lombin L.H."/>
            <person name="Cattoli G."/>
        </authorList>
    </citation>
    <scope>NUCLEOTIDE SEQUENCE [LARGE SCALE GENOMIC DNA]</scope>
    <source>
        <strain evidence="16 17">ISLP-3</strain>
    </source>
</reference>
<dbReference type="InterPro" id="IPR000713">
    <property type="entry name" value="Mur_ligase_N"/>
</dbReference>
<evidence type="ECO:0000256" key="7">
    <source>
        <dbReference type="ARBA" id="ARBA00022960"/>
    </source>
</evidence>
<dbReference type="Gene3D" id="3.90.190.20">
    <property type="entry name" value="Mur ligase, C-terminal domain"/>
    <property type="match status" value="1"/>
</dbReference>
<feature type="binding site" evidence="11">
    <location>
        <position position="213"/>
    </location>
    <ligand>
        <name>UDP-N-acetyl-alpha-D-muramoyl-L-alanyl-D-glutamate</name>
        <dbReference type="ChEBI" id="CHEBI:83900"/>
    </ligand>
</feature>
<dbReference type="Pfam" id="PF08245">
    <property type="entry name" value="Mur_ligase_M"/>
    <property type="match status" value="1"/>
</dbReference>
<dbReference type="GO" id="GO:0005524">
    <property type="term" value="F:ATP binding"/>
    <property type="evidence" value="ECO:0007669"/>
    <property type="project" value="UniProtKB-UniRule"/>
</dbReference>
<comment type="similarity">
    <text evidence="1 11">Belongs to the MurCDEF family. MurE subfamily.</text>
</comment>
<dbReference type="PROSITE" id="PS01011">
    <property type="entry name" value="FOLYLPOLYGLU_SYNT_1"/>
    <property type="match status" value="1"/>
</dbReference>
<dbReference type="InterPro" id="IPR035911">
    <property type="entry name" value="MurE/MurF_N"/>
</dbReference>
<dbReference type="PANTHER" id="PTHR23135:SF4">
    <property type="entry name" value="UDP-N-ACETYLMURAMOYL-L-ALANYL-D-GLUTAMATE--2,6-DIAMINOPIMELATE LIGASE MURE HOMOLOG, CHLOROPLASTIC"/>
    <property type="match status" value="1"/>
</dbReference>
<dbReference type="EMBL" id="FMYH01000003">
    <property type="protein sequence ID" value="SDC72522.1"/>
    <property type="molecule type" value="Genomic_DNA"/>
</dbReference>
<evidence type="ECO:0000256" key="3">
    <source>
        <dbReference type="ARBA" id="ARBA00022598"/>
    </source>
</evidence>
<comment type="pathway">
    <text evidence="11 12">Cell wall biogenesis; peptidoglycan biosynthesis.</text>
</comment>
<feature type="domain" description="Mur ligase N-terminal catalytic" evidence="13">
    <location>
        <begin position="38"/>
        <end position="102"/>
    </location>
</feature>
<organism evidence="16 17">
    <name type="scientific">Sanguibacter gelidistatuariae</name>
    <dbReference type="NCBI Taxonomy" id="1814289"/>
    <lineage>
        <taxon>Bacteria</taxon>
        <taxon>Bacillati</taxon>
        <taxon>Actinomycetota</taxon>
        <taxon>Actinomycetes</taxon>
        <taxon>Micrococcales</taxon>
        <taxon>Sanguibacteraceae</taxon>
        <taxon>Sanguibacter</taxon>
    </lineage>
</organism>
<keyword evidence="5 11" id="KW-0547">Nucleotide-binding</keyword>
<dbReference type="InterPro" id="IPR036615">
    <property type="entry name" value="Mur_ligase_C_dom_sf"/>
</dbReference>
<keyword evidence="3 11" id="KW-0436">Ligase</keyword>
<dbReference type="GO" id="GO:0000287">
    <property type="term" value="F:magnesium ion binding"/>
    <property type="evidence" value="ECO:0007669"/>
    <property type="project" value="UniProtKB-UniRule"/>
</dbReference>
<dbReference type="SUPFAM" id="SSF53623">
    <property type="entry name" value="MurD-like peptide ligases, catalytic domain"/>
    <property type="match status" value="1"/>
</dbReference>
<keyword evidence="17" id="KW-1185">Reference proteome</keyword>
<keyword evidence="10 11" id="KW-0961">Cell wall biogenesis/degradation</keyword>
<evidence type="ECO:0000259" key="15">
    <source>
        <dbReference type="Pfam" id="PF08245"/>
    </source>
</evidence>
<evidence type="ECO:0000259" key="13">
    <source>
        <dbReference type="Pfam" id="PF01225"/>
    </source>
</evidence>
<evidence type="ECO:0000256" key="6">
    <source>
        <dbReference type="ARBA" id="ARBA00022840"/>
    </source>
</evidence>
<keyword evidence="8 11" id="KW-0573">Peptidoglycan synthesis</keyword>
<dbReference type="EC" id="6.3.2.-" evidence="11"/>
<dbReference type="PANTHER" id="PTHR23135">
    <property type="entry name" value="MUR LIGASE FAMILY MEMBER"/>
    <property type="match status" value="1"/>
</dbReference>
<gene>
    <name evidence="11" type="primary">murE</name>
    <name evidence="16" type="ORF">SAMN05216410_2255</name>
</gene>
<dbReference type="Proteomes" id="UP000199039">
    <property type="component" value="Unassembled WGS sequence"/>
</dbReference>
<keyword evidence="4 11" id="KW-0132">Cell division</keyword>
<dbReference type="SUPFAM" id="SSF53244">
    <property type="entry name" value="MurD-like peptide ligases, peptide-binding domain"/>
    <property type="match status" value="1"/>
</dbReference>
<dbReference type="GO" id="GO:0004326">
    <property type="term" value="F:tetrahydrofolylpolyglutamate synthase activity"/>
    <property type="evidence" value="ECO:0007669"/>
    <property type="project" value="InterPro"/>
</dbReference>
<evidence type="ECO:0000256" key="9">
    <source>
        <dbReference type="ARBA" id="ARBA00023306"/>
    </source>
</evidence>
<comment type="function">
    <text evidence="11">Catalyzes the addition of an amino acid to the nucleotide precursor UDP-N-acetylmuramoyl-L-alanyl-D-glutamate (UMAG) in the biosynthesis of bacterial cell-wall peptidoglycan.</text>
</comment>
<evidence type="ECO:0000256" key="12">
    <source>
        <dbReference type="RuleBase" id="RU004135"/>
    </source>
</evidence>
<feature type="domain" description="Mur ligase C-terminal" evidence="14">
    <location>
        <begin position="375"/>
        <end position="517"/>
    </location>
</feature>
<dbReference type="InterPro" id="IPR036565">
    <property type="entry name" value="Mur-like_cat_sf"/>
</dbReference>
<evidence type="ECO:0000256" key="4">
    <source>
        <dbReference type="ARBA" id="ARBA00022618"/>
    </source>
</evidence>
<evidence type="ECO:0000313" key="17">
    <source>
        <dbReference type="Proteomes" id="UP000199039"/>
    </source>
</evidence>
<dbReference type="GO" id="GO:0071555">
    <property type="term" value="P:cell wall organization"/>
    <property type="evidence" value="ECO:0007669"/>
    <property type="project" value="UniProtKB-KW"/>
</dbReference>
<dbReference type="GO" id="GO:0008360">
    <property type="term" value="P:regulation of cell shape"/>
    <property type="evidence" value="ECO:0007669"/>
    <property type="project" value="UniProtKB-KW"/>
</dbReference>
<dbReference type="InterPro" id="IPR013221">
    <property type="entry name" value="Mur_ligase_cen"/>
</dbReference>
<evidence type="ECO:0000256" key="5">
    <source>
        <dbReference type="ARBA" id="ARBA00022741"/>
    </source>
</evidence>
<evidence type="ECO:0000256" key="10">
    <source>
        <dbReference type="ARBA" id="ARBA00023316"/>
    </source>
</evidence>
<dbReference type="UniPathway" id="UPA00219"/>
<name>A0A1G6NX44_9MICO</name>
<dbReference type="Pfam" id="PF01225">
    <property type="entry name" value="Mur_ligase"/>
    <property type="match status" value="1"/>
</dbReference>
<protein>
    <recommendedName>
        <fullName evidence="11">UDP-N-acetylmuramyl-tripeptide synthetase</fullName>
        <ecNumber evidence="11">6.3.2.-</ecNumber>
    </recommendedName>
    <alternativeName>
        <fullName evidence="11">UDP-MurNAc-tripeptide synthetase</fullName>
    </alternativeName>
</protein>
<dbReference type="OrthoDB" id="9800958at2"/>
<dbReference type="Gene3D" id="3.40.1390.10">
    <property type="entry name" value="MurE/MurF, N-terminal domain"/>
    <property type="match status" value="1"/>
</dbReference>
<keyword evidence="2 11" id="KW-0963">Cytoplasm</keyword>
<dbReference type="Gene3D" id="3.40.1190.10">
    <property type="entry name" value="Mur-like, catalytic domain"/>
    <property type="match status" value="1"/>
</dbReference>
<dbReference type="Pfam" id="PF02875">
    <property type="entry name" value="Mur_ligase_C"/>
    <property type="match status" value="1"/>
</dbReference>
<evidence type="ECO:0000256" key="2">
    <source>
        <dbReference type="ARBA" id="ARBA00022490"/>
    </source>
</evidence>
<accession>A0A1G6NX44</accession>
<dbReference type="AlphaFoldDB" id="A0A1G6NX44"/>
<keyword evidence="7 11" id="KW-0133">Cell shape</keyword>
<dbReference type="InterPro" id="IPR018109">
    <property type="entry name" value="Folylpolyglutamate_synth_CS"/>
</dbReference>
<sequence>MTSVQGLMRPTAQRPRSVGDLAHALGLGARPADAAVTLTGVAASSADVVPGDLFIALRGTASHGARYTGRAVRAGAAGVLTDHDGQGIVEAAISAGTCPAVPVLTMPAGTDPRSMLGAVATWFYDHPGDALTTFAVTGTNGKTTTTYLIDHLLSAIGRTVGLIGTVETRSGARVLPSRLTTPDAAALQGVLAVMREDRVDALAMEVSSHALVQHRVDGIVFDVAGFTNLSQDHLDFHGTLEDYFLAKAELFTPSRARRGVVIVDETWGRRLASTVTIPVVTLRTADGLDDPDQSAADQPAADWAVVDVEAGPTGSAFTLVHRDGRTVSTSTSLPGAFNVANAALALVMVIESGVDVAVLTAALEGIGGVDAAVPGRMEPVASEPRVIVDFAHNPDALGLAIAALRPTTVGRLIVVFGATGERDTGKRPIMGAVAVGLADVVVVTDDDPHGEDASQIRQQVLVGARAAAGPDGEVGSAGARAGARQVEVLEIAPRARAIAEAIRHARDEDTVLVAGRGHEVWQEINGVDHPLDDRVEARAAAAARRNDMTKELSK</sequence>
<feature type="binding site" evidence="11">
    <location>
        <position position="215"/>
    </location>
    <ligand>
        <name>UDP-N-acetyl-alpha-D-muramoyl-L-alanyl-D-glutamate</name>
        <dbReference type="ChEBI" id="CHEBI:83900"/>
    </ligand>
</feature>
<comment type="subcellular location">
    <subcellularLocation>
        <location evidence="11 12">Cytoplasm</location>
    </subcellularLocation>
</comment>
<feature type="binding site" evidence="11">
    <location>
        <begin position="138"/>
        <end position="144"/>
    </location>
    <ligand>
        <name>ATP</name>
        <dbReference type="ChEBI" id="CHEBI:30616"/>
    </ligand>
</feature>
<dbReference type="InterPro" id="IPR005761">
    <property type="entry name" value="UDP-N-AcMur-Glu-dNH2Pim_ligase"/>
</dbReference>
<evidence type="ECO:0000259" key="14">
    <source>
        <dbReference type="Pfam" id="PF02875"/>
    </source>
</evidence>
<keyword evidence="6 11" id="KW-0067">ATP-binding</keyword>
<evidence type="ECO:0000256" key="8">
    <source>
        <dbReference type="ARBA" id="ARBA00022984"/>
    </source>
</evidence>
<evidence type="ECO:0000256" key="11">
    <source>
        <dbReference type="HAMAP-Rule" id="MF_00208"/>
    </source>
</evidence>
<dbReference type="RefSeq" id="WP_093183185.1">
    <property type="nucleotide sequence ID" value="NZ_FMYH01000003.1"/>
</dbReference>
<keyword evidence="9 11" id="KW-0131">Cell cycle</keyword>
<feature type="binding site" evidence="11">
    <location>
        <position position="45"/>
    </location>
    <ligand>
        <name>UDP-N-acetyl-alpha-D-muramoyl-L-alanyl-D-glutamate</name>
        <dbReference type="ChEBI" id="CHEBI:83900"/>
    </ligand>
</feature>
<feature type="modified residue" description="N6-carboxylysine" evidence="11">
    <location>
        <position position="247"/>
    </location>
</feature>
<dbReference type="GO" id="GO:0005737">
    <property type="term" value="C:cytoplasm"/>
    <property type="evidence" value="ECO:0007669"/>
    <property type="project" value="UniProtKB-SubCell"/>
</dbReference>
<dbReference type="SUPFAM" id="SSF63418">
    <property type="entry name" value="MurE/MurF N-terminal domain"/>
    <property type="match status" value="1"/>
</dbReference>
<evidence type="ECO:0000313" key="16">
    <source>
        <dbReference type="EMBL" id="SDC72522.1"/>
    </source>
</evidence>
<dbReference type="STRING" id="1814289.SAMN05216410_2255"/>
<dbReference type="GO" id="GO:0051301">
    <property type="term" value="P:cell division"/>
    <property type="evidence" value="ECO:0007669"/>
    <property type="project" value="UniProtKB-KW"/>
</dbReference>
<keyword evidence="11" id="KW-0460">Magnesium</keyword>
<dbReference type="GO" id="GO:0009252">
    <property type="term" value="P:peptidoglycan biosynthetic process"/>
    <property type="evidence" value="ECO:0007669"/>
    <property type="project" value="UniProtKB-UniRule"/>
</dbReference>
<feature type="binding site" evidence="11">
    <location>
        <begin position="180"/>
        <end position="181"/>
    </location>
    <ligand>
        <name>UDP-N-acetyl-alpha-D-muramoyl-L-alanyl-D-glutamate</name>
        <dbReference type="ChEBI" id="CHEBI:83900"/>
    </ligand>
</feature>
<comment type="cofactor">
    <cofactor evidence="11">
        <name>Mg(2+)</name>
        <dbReference type="ChEBI" id="CHEBI:18420"/>
    </cofactor>
</comment>
<feature type="binding site" evidence="11">
    <location>
        <position position="207"/>
    </location>
    <ligand>
        <name>UDP-N-acetyl-alpha-D-muramoyl-L-alanyl-D-glutamate</name>
        <dbReference type="ChEBI" id="CHEBI:83900"/>
    </ligand>
</feature>
<comment type="PTM">
    <text evidence="11">Carboxylation is probably crucial for Mg(2+) binding and, consequently, for the gamma-phosphate positioning of ATP.</text>
</comment>